<dbReference type="OrthoDB" id="1434620at2"/>
<proteinExistence type="inferred from homology"/>
<comment type="similarity">
    <text evidence="1 2">Belongs to the ArsC family.</text>
</comment>
<evidence type="ECO:0000313" key="3">
    <source>
        <dbReference type="EMBL" id="GAL63641.1"/>
    </source>
</evidence>
<reference evidence="3 4" key="1">
    <citation type="journal article" date="2014" name="Genome Announc.">
        <title>Draft Genome Sequences of Marine Flavobacterium Algibacter lectus Strains SS8 and NR4.</title>
        <authorList>
            <person name="Takatani N."/>
            <person name="Nakanishi M."/>
            <person name="Meirelles P."/>
            <person name="Mino S."/>
            <person name="Suda W."/>
            <person name="Oshima K."/>
            <person name="Hattori M."/>
            <person name="Ohkuma M."/>
            <person name="Hosokawa M."/>
            <person name="Miyashita K."/>
            <person name="Thompson F.L."/>
            <person name="Niwa A."/>
            <person name="Sawabe T."/>
            <person name="Sawabe T."/>
        </authorList>
    </citation>
    <scope>NUCLEOTIDE SEQUENCE [LARGE SCALE GENOMIC DNA]</scope>
    <source>
        <strain evidence="3 4">JCM 19300</strain>
    </source>
</reference>
<dbReference type="Gene3D" id="3.40.30.10">
    <property type="entry name" value="Glutaredoxin"/>
    <property type="match status" value="1"/>
</dbReference>
<evidence type="ECO:0000256" key="1">
    <source>
        <dbReference type="ARBA" id="ARBA00007198"/>
    </source>
</evidence>
<name>A0A090VFW8_9FLAO</name>
<dbReference type="InterPro" id="IPR006660">
    <property type="entry name" value="Arsenate_reductase-like"/>
</dbReference>
<accession>A0A090VFW8</accession>
<dbReference type="Proteomes" id="UP000029644">
    <property type="component" value="Unassembled WGS sequence"/>
</dbReference>
<evidence type="ECO:0008006" key="5">
    <source>
        <dbReference type="Google" id="ProtNLM"/>
    </source>
</evidence>
<sequence>MGVISTDNRKITIYYHSEHSIGKQTYAYVKSSEKKLHAVDISKTNVTGTQWAELASNLGKNISDLINKDHPDFIEAYGKDSAIMEQHDWLKILENEPQLLKYPIVIDGENYLQIKSAAEFKQYIEPDSAGLNKEPLDQQFTEEDHA</sequence>
<dbReference type="SUPFAM" id="SSF52833">
    <property type="entry name" value="Thioredoxin-like"/>
    <property type="match status" value="1"/>
</dbReference>
<dbReference type="PROSITE" id="PS51353">
    <property type="entry name" value="ARSC"/>
    <property type="match status" value="1"/>
</dbReference>
<evidence type="ECO:0000313" key="4">
    <source>
        <dbReference type="Proteomes" id="UP000029644"/>
    </source>
</evidence>
<dbReference type="InterPro" id="IPR036249">
    <property type="entry name" value="Thioredoxin-like_sf"/>
</dbReference>
<comment type="caution">
    <text evidence="3">The sequence shown here is derived from an EMBL/GenBank/DDBJ whole genome shotgun (WGS) entry which is preliminary data.</text>
</comment>
<dbReference type="RefSeq" id="WP_042505456.1">
    <property type="nucleotide sequence ID" value="NZ_BBNQ01000013.1"/>
</dbReference>
<dbReference type="EMBL" id="BBNQ01000013">
    <property type="protein sequence ID" value="GAL63641.1"/>
    <property type="molecule type" value="Genomic_DNA"/>
</dbReference>
<gene>
    <name evidence="3" type="ORF">JCM19300_2677</name>
</gene>
<protein>
    <recommendedName>
        <fullName evidence="5">Arsenate reductase</fullName>
    </recommendedName>
</protein>
<dbReference type="AlphaFoldDB" id="A0A090VFW8"/>
<organism evidence="3 4">
    <name type="scientific">Algibacter lectus</name>
    <dbReference type="NCBI Taxonomy" id="221126"/>
    <lineage>
        <taxon>Bacteria</taxon>
        <taxon>Pseudomonadati</taxon>
        <taxon>Bacteroidota</taxon>
        <taxon>Flavobacteriia</taxon>
        <taxon>Flavobacteriales</taxon>
        <taxon>Flavobacteriaceae</taxon>
        <taxon>Algibacter</taxon>
    </lineage>
</organism>
<evidence type="ECO:0000256" key="2">
    <source>
        <dbReference type="PROSITE-ProRule" id="PRU01282"/>
    </source>
</evidence>